<accession>A0AAV5KNZ0</accession>
<gene>
    <name evidence="1" type="ORF">SLEP1_g35596</name>
</gene>
<sequence>MLVICFFLSGMIEVGLSSHKKNGVFSGRQCSIEP</sequence>
<evidence type="ECO:0000313" key="1">
    <source>
        <dbReference type="EMBL" id="GKV26257.1"/>
    </source>
</evidence>
<evidence type="ECO:0000313" key="2">
    <source>
        <dbReference type="Proteomes" id="UP001054252"/>
    </source>
</evidence>
<organism evidence="1 2">
    <name type="scientific">Rubroshorea leprosula</name>
    <dbReference type="NCBI Taxonomy" id="152421"/>
    <lineage>
        <taxon>Eukaryota</taxon>
        <taxon>Viridiplantae</taxon>
        <taxon>Streptophyta</taxon>
        <taxon>Embryophyta</taxon>
        <taxon>Tracheophyta</taxon>
        <taxon>Spermatophyta</taxon>
        <taxon>Magnoliopsida</taxon>
        <taxon>eudicotyledons</taxon>
        <taxon>Gunneridae</taxon>
        <taxon>Pentapetalae</taxon>
        <taxon>rosids</taxon>
        <taxon>malvids</taxon>
        <taxon>Malvales</taxon>
        <taxon>Dipterocarpaceae</taxon>
        <taxon>Rubroshorea</taxon>
    </lineage>
</organism>
<dbReference type="AlphaFoldDB" id="A0AAV5KNZ0"/>
<dbReference type="EMBL" id="BPVZ01000071">
    <property type="protein sequence ID" value="GKV26257.1"/>
    <property type="molecule type" value="Genomic_DNA"/>
</dbReference>
<reference evidence="1 2" key="1">
    <citation type="journal article" date="2021" name="Commun. Biol.">
        <title>The genome of Shorea leprosula (Dipterocarpaceae) highlights the ecological relevance of drought in aseasonal tropical rainforests.</title>
        <authorList>
            <person name="Ng K.K.S."/>
            <person name="Kobayashi M.J."/>
            <person name="Fawcett J.A."/>
            <person name="Hatakeyama M."/>
            <person name="Paape T."/>
            <person name="Ng C.H."/>
            <person name="Ang C.C."/>
            <person name="Tnah L.H."/>
            <person name="Lee C.T."/>
            <person name="Nishiyama T."/>
            <person name="Sese J."/>
            <person name="O'Brien M.J."/>
            <person name="Copetti D."/>
            <person name="Mohd Noor M.I."/>
            <person name="Ong R.C."/>
            <person name="Putra M."/>
            <person name="Sireger I.Z."/>
            <person name="Indrioko S."/>
            <person name="Kosugi Y."/>
            <person name="Izuno A."/>
            <person name="Isagi Y."/>
            <person name="Lee S.L."/>
            <person name="Shimizu K.K."/>
        </authorList>
    </citation>
    <scope>NUCLEOTIDE SEQUENCE [LARGE SCALE GENOMIC DNA]</scope>
    <source>
        <strain evidence="1">214</strain>
    </source>
</reference>
<dbReference type="Proteomes" id="UP001054252">
    <property type="component" value="Unassembled WGS sequence"/>
</dbReference>
<proteinExistence type="predicted"/>
<name>A0AAV5KNZ0_9ROSI</name>
<protein>
    <submittedName>
        <fullName evidence="1">Uncharacterized protein</fullName>
    </submittedName>
</protein>
<keyword evidence="2" id="KW-1185">Reference proteome</keyword>
<comment type="caution">
    <text evidence="1">The sequence shown here is derived from an EMBL/GenBank/DDBJ whole genome shotgun (WGS) entry which is preliminary data.</text>
</comment>